<dbReference type="NCBIfam" id="TIGR02866">
    <property type="entry name" value="CoxB"/>
    <property type="match status" value="1"/>
</dbReference>
<dbReference type="InterPro" id="IPR036257">
    <property type="entry name" value="Cyt_c_oxidase_su2_TM_sf"/>
</dbReference>
<accession>A0ABN1YS15</accession>
<keyword evidence="12 17" id="KW-0472">Membrane</keyword>
<comment type="catalytic activity">
    <reaction evidence="15">
        <text>4 Fe(II)-[cytochrome c] + O2 + 8 H(+)(in) = 4 Fe(III)-[cytochrome c] + 2 H2O + 4 H(+)(out)</text>
        <dbReference type="Rhea" id="RHEA:11436"/>
        <dbReference type="Rhea" id="RHEA-COMP:10350"/>
        <dbReference type="Rhea" id="RHEA-COMP:14399"/>
        <dbReference type="ChEBI" id="CHEBI:15377"/>
        <dbReference type="ChEBI" id="CHEBI:15378"/>
        <dbReference type="ChEBI" id="CHEBI:15379"/>
        <dbReference type="ChEBI" id="CHEBI:29033"/>
        <dbReference type="ChEBI" id="CHEBI:29034"/>
        <dbReference type="EC" id="7.1.1.9"/>
    </reaction>
</comment>
<dbReference type="SUPFAM" id="SSF49503">
    <property type="entry name" value="Cupredoxins"/>
    <property type="match status" value="1"/>
</dbReference>
<organism evidence="20 21">
    <name type="scientific">Agrococcus citreus</name>
    <dbReference type="NCBI Taxonomy" id="84643"/>
    <lineage>
        <taxon>Bacteria</taxon>
        <taxon>Bacillati</taxon>
        <taxon>Actinomycetota</taxon>
        <taxon>Actinomycetes</taxon>
        <taxon>Micrococcales</taxon>
        <taxon>Microbacteriaceae</taxon>
        <taxon>Agrococcus</taxon>
    </lineage>
</organism>
<evidence type="ECO:0000313" key="21">
    <source>
        <dbReference type="Proteomes" id="UP001501266"/>
    </source>
</evidence>
<comment type="function">
    <text evidence="13">Subunits I and II form the functional core of the enzyme complex. Electrons originating in cytochrome c are transferred via heme a and Cu(A) to the binuclear center formed by heme a3 and Cu(B).</text>
</comment>
<dbReference type="InterPro" id="IPR045187">
    <property type="entry name" value="CcO_II"/>
</dbReference>
<dbReference type="Gene3D" id="1.10.287.90">
    <property type="match status" value="1"/>
</dbReference>
<evidence type="ECO:0000256" key="14">
    <source>
        <dbReference type="ARBA" id="ARBA00031399"/>
    </source>
</evidence>
<reference evidence="20 21" key="1">
    <citation type="journal article" date="2019" name="Int. J. Syst. Evol. Microbiol.">
        <title>The Global Catalogue of Microorganisms (GCM) 10K type strain sequencing project: providing services to taxonomists for standard genome sequencing and annotation.</title>
        <authorList>
            <consortium name="The Broad Institute Genomics Platform"/>
            <consortium name="The Broad Institute Genome Sequencing Center for Infectious Disease"/>
            <person name="Wu L."/>
            <person name="Ma J."/>
        </authorList>
    </citation>
    <scope>NUCLEOTIDE SEQUENCE [LARGE SCALE GENOMIC DNA]</scope>
    <source>
        <strain evidence="20 21">JCM 12398</strain>
    </source>
</reference>
<evidence type="ECO:0000256" key="16">
    <source>
        <dbReference type="SAM" id="MobiDB-lite"/>
    </source>
</evidence>
<evidence type="ECO:0000256" key="9">
    <source>
        <dbReference type="ARBA" id="ARBA00022982"/>
    </source>
</evidence>
<keyword evidence="18" id="KW-0732">Signal</keyword>
<evidence type="ECO:0000256" key="4">
    <source>
        <dbReference type="ARBA" id="ARBA00022448"/>
    </source>
</evidence>
<dbReference type="PROSITE" id="PS00078">
    <property type="entry name" value="COX2"/>
    <property type="match status" value="1"/>
</dbReference>
<keyword evidence="9" id="KW-0249">Electron transport</keyword>
<comment type="subcellular location">
    <subcellularLocation>
        <location evidence="1">Membrane</location>
        <topology evidence="1">Multi-pass membrane protein</topology>
    </subcellularLocation>
</comment>
<sequence>MRNRRTRWIAAPLAVVVALALAGCTQAQMQGWMPSTPGLTNHVDRIMGLWTTSWIVLLVVGLITWGLMIWAAVAYRRRRGQTGLPVQLRYHMPIEIFFTIVPVILVAGFFAFTARDQAIIEEPIDDPDYSITVWGKRWAWDFVYDREGQDPVHYQSIQVQEVPGTNDLDASTLPTLYLPTNSTIEITLESRDVAHSFWIVEFLYKKDMLPGVTNHMYFETGDQEGILTGKCAELCGEYHSAMLFNVELVSPEEYDAYLEGLEQQGFVGPLDESINPATGDDSIDPDRDEDVDTTNENEGN</sequence>
<keyword evidence="8" id="KW-1278">Translocase</keyword>
<feature type="transmembrane region" description="Helical" evidence="17">
    <location>
        <begin position="96"/>
        <end position="114"/>
    </location>
</feature>
<keyword evidence="5" id="KW-0679">Respiratory chain</keyword>
<dbReference type="PANTHER" id="PTHR22888">
    <property type="entry name" value="CYTOCHROME C OXIDASE, SUBUNIT II"/>
    <property type="match status" value="1"/>
</dbReference>
<keyword evidence="21" id="KW-1185">Reference proteome</keyword>
<gene>
    <name evidence="20" type="primary">coxB</name>
    <name evidence="20" type="ORF">GCM10009640_08250</name>
</gene>
<evidence type="ECO:0000256" key="18">
    <source>
        <dbReference type="SAM" id="SignalP"/>
    </source>
</evidence>
<dbReference type="InterPro" id="IPR002429">
    <property type="entry name" value="CcO_II-like_C"/>
</dbReference>
<evidence type="ECO:0000256" key="17">
    <source>
        <dbReference type="SAM" id="Phobius"/>
    </source>
</evidence>
<feature type="domain" description="Cytochrome oxidase subunit II copper A binding" evidence="19">
    <location>
        <begin position="126"/>
        <end position="260"/>
    </location>
</feature>
<dbReference type="SUPFAM" id="SSF81464">
    <property type="entry name" value="Cytochrome c oxidase subunit II-like, transmembrane region"/>
    <property type="match status" value="1"/>
</dbReference>
<evidence type="ECO:0000256" key="7">
    <source>
        <dbReference type="ARBA" id="ARBA00022723"/>
    </source>
</evidence>
<feature type="chain" id="PRO_5045036025" description="cytochrome-c oxidase" evidence="18">
    <location>
        <begin position="28"/>
        <end position="300"/>
    </location>
</feature>
<evidence type="ECO:0000256" key="5">
    <source>
        <dbReference type="ARBA" id="ARBA00022660"/>
    </source>
</evidence>
<comment type="caution">
    <text evidence="20">The sequence shown here is derived from an EMBL/GenBank/DDBJ whole genome shotgun (WGS) entry which is preliminary data.</text>
</comment>
<dbReference type="InterPro" id="IPR001505">
    <property type="entry name" value="Copper_CuA"/>
</dbReference>
<evidence type="ECO:0000313" key="20">
    <source>
        <dbReference type="EMBL" id="GAA1419828.1"/>
    </source>
</evidence>
<evidence type="ECO:0000256" key="12">
    <source>
        <dbReference type="ARBA" id="ARBA00023136"/>
    </source>
</evidence>
<keyword evidence="10 17" id="KW-1133">Transmembrane helix</keyword>
<evidence type="ECO:0000256" key="13">
    <source>
        <dbReference type="ARBA" id="ARBA00024688"/>
    </source>
</evidence>
<dbReference type="Gene3D" id="2.60.40.420">
    <property type="entry name" value="Cupredoxins - blue copper proteins"/>
    <property type="match status" value="1"/>
</dbReference>
<evidence type="ECO:0000256" key="10">
    <source>
        <dbReference type="ARBA" id="ARBA00022989"/>
    </source>
</evidence>
<keyword evidence="4" id="KW-0813">Transport</keyword>
<evidence type="ECO:0000256" key="2">
    <source>
        <dbReference type="ARBA" id="ARBA00007866"/>
    </source>
</evidence>
<evidence type="ECO:0000256" key="8">
    <source>
        <dbReference type="ARBA" id="ARBA00022967"/>
    </source>
</evidence>
<comment type="similarity">
    <text evidence="2">Belongs to the cytochrome c oxidase subunit 2 family.</text>
</comment>
<evidence type="ECO:0000256" key="15">
    <source>
        <dbReference type="ARBA" id="ARBA00047816"/>
    </source>
</evidence>
<dbReference type="PROSITE" id="PS51257">
    <property type="entry name" value="PROKAR_LIPOPROTEIN"/>
    <property type="match status" value="1"/>
</dbReference>
<feature type="signal peptide" evidence="18">
    <location>
        <begin position="1"/>
        <end position="27"/>
    </location>
</feature>
<dbReference type="Pfam" id="PF00116">
    <property type="entry name" value="COX2"/>
    <property type="match status" value="1"/>
</dbReference>
<feature type="compositionally biased region" description="Acidic residues" evidence="16">
    <location>
        <begin position="281"/>
        <end position="300"/>
    </location>
</feature>
<evidence type="ECO:0000256" key="1">
    <source>
        <dbReference type="ARBA" id="ARBA00004141"/>
    </source>
</evidence>
<dbReference type="Proteomes" id="UP001501266">
    <property type="component" value="Unassembled WGS sequence"/>
</dbReference>
<feature type="region of interest" description="Disordered" evidence="16">
    <location>
        <begin position="268"/>
        <end position="300"/>
    </location>
</feature>
<dbReference type="InterPro" id="IPR014222">
    <property type="entry name" value="Cyt_c_oxidase_su2"/>
</dbReference>
<dbReference type="PRINTS" id="PR01166">
    <property type="entry name" value="CYCOXIDASEII"/>
</dbReference>
<dbReference type="EMBL" id="BAAAKK010000001">
    <property type="protein sequence ID" value="GAA1419828.1"/>
    <property type="molecule type" value="Genomic_DNA"/>
</dbReference>
<proteinExistence type="inferred from homology"/>
<keyword evidence="6 17" id="KW-0812">Transmembrane</keyword>
<evidence type="ECO:0000259" key="19">
    <source>
        <dbReference type="PROSITE" id="PS50857"/>
    </source>
</evidence>
<dbReference type="PANTHER" id="PTHR22888:SF9">
    <property type="entry name" value="CYTOCHROME C OXIDASE SUBUNIT 2"/>
    <property type="match status" value="1"/>
</dbReference>
<dbReference type="EC" id="7.1.1.9" evidence="3"/>
<evidence type="ECO:0000256" key="11">
    <source>
        <dbReference type="ARBA" id="ARBA00023008"/>
    </source>
</evidence>
<keyword evidence="7" id="KW-0479">Metal-binding</keyword>
<feature type="transmembrane region" description="Helical" evidence="17">
    <location>
        <begin position="51"/>
        <end position="75"/>
    </location>
</feature>
<name>A0ABN1YS15_9MICO</name>
<evidence type="ECO:0000256" key="6">
    <source>
        <dbReference type="ARBA" id="ARBA00022692"/>
    </source>
</evidence>
<protein>
    <recommendedName>
        <fullName evidence="3">cytochrome-c oxidase</fullName>
        <ecNumber evidence="3">7.1.1.9</ecNumber>
    </recommendedName>
    <alternativeName>
        <fullName evidence="14">Cytochrome aa3 subunit 2</fullName>
    </alternativeName>
</protein>
<keyword evidence="11" id="KW-0186">Copper</keyword>
<dbReference type="InterPro" id="IPR008972">
    <property type="entry name" value="Cupredoxin"/>
</dbReference>
<evidence type="ECO:0000256" key="3">
    <source>
        <dbReference type="ARBA" id="ARBA00012949"/>
    </source>
</evidence>
<dbReference type="PROSITE" id="PS50857">
    <property type="entry name" value="COX2_CUA"/>
    <property type="match status" value="1"/>
</dbReference>